<proteinExistence type="predicted"/>
<keyword evidence="1" id="KW-0997">Cell inner membrane</keyword>
<name>A0ABY7A2M2_9PSED</name>
<gene>
    <name evidence="3" type="ORF">OU419_09445</name>
</gene>
<dbReference type="InterPro" id="IPR029044">
    <property type="entry name" value="Nucleotide-diphossugar_trans"/>
</dbReference>
<keyword evidence="1" id="KW-1003">Cell membrane</keyword>
<dbReference type="Proteomes" id="UP001163624">
    <property type="component" value="Chromosome"/>
</dbReference>
<evidence type="ECO:0000259" key="2">
    <source>
        <dbReference type="Pfam" id="PF00535"/>
    </source>
</evidence>
<keyword evidence="4" id="KW-1185">Reference proteome</keyword>
<sequence length="244" mass="27424">MTDISMIMNFHAEGVLAQWSLLAFQRMRAVAYLQGIVVQLVAVLDCADTDTRKIVTGHVALEACDQAIEVSHADLGLSRNAGIPHARGRYVAYLDGDDYCSANWLTRALAVARACGDRVVIHPEYIVSHGAIQSVGRVIDQVADDSFELANCFKSHHWGSAVFARRSIFEEIPYQATRVRQTGFGYEDWHWGLEVIASGRLHTVASRTAFFYRRKHDSMLVDMNDRQAVVRPSRFFDHHYGVRG</sequence>
<dbReference type="Pfam" id="PF00535">
    <property type="entry name" value="Glycos_transf_2"/>
    <property type="match status" value="1"/>
</dbReference>
<dbReference type="EMBL" id="CP113432">
    <property type="protein sequence ID" value="WAI51452.1"/>
    <property type="molecule type" value="Genomic_DNA"/>
</dbReference>
<feature type="domain" description="Glycosyltransferase 2-like" evidence="2">
    <location>
        <begin position="40"/>
        <end position="121"/>
    </location>
</feature>
<organism evidence="3 4">
    <name type="scientific">Pseudomonas triclosanedens</name>
    <dbReference type="NCBI Taxonomy" id="2961893"/>
    <lineage>
        <taxon>Bacteria</taxon>
        <taxon>Pseudomonadati</taxon>
        <taxon>Pseudomonadota</taxon>
        <taxon>Gammaproteobacteria</taxon>
        <taxon>Pseudomonadales</taxon>
        <taxon>Pseudomonadaceae</taxon>
        <taxon>Pseudomonas</taxon>
    </lineage>
</organism>
<dbReference type="CDD" id="cd00761">
    <property type="entry name" value="Glyco_tranf_GTA_type"/>
    <property type="match status" value="1"/>
</dbReference>
<keyword evidence="1" id="KW-0472">Membrane</keyword>
<accession>A0ABY7A2M2</accession>
<dbReference type="RefSeq" id="WP_254471912.1">
    <property type="nucleotide sequence ID" value="NZ_CP113432.1"/>
</dbReference>
<evidence type="ECO:0000313" key="3">
    <source>
        <dbReference type="EMBL" id="WAI51452.1"/>
    </source>
</evidence>
<evidence type="ECO:0000313" key="4">
    <source>
        <dbReference type="Proteomes" id="UP001163624"/>
    </source>
</evidence>
<protein>
    <submittedName>
        <fullName evidence="3">Glycosyltransferase family A protein</fullName>
    </submittedName>
</protein>
<evidence type="ECO:0000256" key="1">
    <source>
        <dbReference type="ARBA" id="ARBA00022519"/>
    </source>
</evidence>
<dbReference type="Gene3D" id="3.90.550.10">
    <property type="entry name" value="Spore Coat Polysaccharide Biosynthesis Protein SpsA, Chain A"/>
    <property type="match status" value="1"/>
</dbReference>
<dbReference type="SUPFAM" id="SSF53448">
    <property type="entry name" value="Nucleotide-diphospho-sugar transferases"/>
    <property type="match status" value="1"/>
</dbReference>
<reference evidence="3" key="1">
    <citation type="submission" date="2022-11" db="EMBL/GenBank/DDBJ databases">
        <title>Pseudomonas triclosanedens sp. nov., a triclosan degrader isolated from activated sludge.</title>
        <authorList>
            <person name="Yin Y."/>
            <person name="Lu Z."/>
        </authorList>
    </citation>
    <scope>NUCLEOTIDE SEQUENCE</scope>
    <source>
        <strain evidence="3">ZM23</strain>
    </source>
</reference>
<dbReference type="InterPro" id="IPR001173">
    <property type="entry name" value="Glyco_trans_2-like"/>
</dbReference>